<dbReference type="PROSITE" id="PS00941">
    <property type="entry name" value="CARBOXYLESTERASE_B_2"/>
    <property type="match status" value="1"/>
</dbReference>
<reference evidence="6" key="1">
    <citation type="submission" date="2020-05" db="EMBL/GenBank/DDBJ databases">
        <title>Mycena genomes resolve the evolution of fungal bioluminescence.</title>
        <authorList>
            <person name="Tsai I.J."/>
        </authorList>
    </citation>
    <scope>NUCLEOTIDE SEQUENCE</scope>
    <source>
        <strain evidence="6">CCC161011</strain>
    </source>
</reference>
<feature type="domain" description="Carboxylesterase type B" evidence="5">
    <location>
        <begin position="95"/>
        <end position="531"/>
    </location>
</feature>
<evidence type="ECO:0000256" key="2">
    <source>
        <dbReference type="ARBA" id="ARBA00022801"/>
    </source>
</evidence>
<dbReference type="EMBL" id="JACAZI010000001">
    <property type="protein sequence ID" value="KAF7371505.1"/>
    <property type="molecule type" value="Genomic_DNA"/>
</dbReference>
<comment type="similarity">
    <text evidence="1 4">Belongs to the type-B carboxylesterase/lipase family.</text>
</comment>
<dbReference type="GO" id="GO:0004104">
    <property type="term" value="F:cholinesterase activity"/>
    <property type="evidence" value="ECO:0007669"/>
    <property type="project" value="InterPro"/>
</dbReference>
<proteinExistence type="inferred from homology"/>
<accession>A0A8H6Z2P0</accession>
<dbReference type="PANTHER" id="PTHR43918">
    <property type="entry name" value="ACETYLCHOLINESTERASE"/>
    <property type="match status" value="1"/>
</dbReference>
<dbReference type="AlphaFoldDB" id="A0A8H6Z2P0"/>
<evidence type="ECO:0000256" key="3">
    <source>
        <dbReference type="ARBA" id="ARBA00023157"/>
    </source>
</evidence>
<dbReference type="InterPro" id="IPR019826">
    <property type="entry name" value="Carboxylesterase_B_AS"/>
</dbReference>
<gene>
    <name evidence="6" type="ORF">MVEN_00005300</name>
</gene>
<dbReference type="InterPro" id="IPR000997">
    <property type="entry name" value="Cholinesterase"/>
</dbReference>
<dbReference type="EC" id="3.1.1.-" evidence="4"/>
<keyword evidence="2 4" id="KW-0378">Hydrolase</keyword>
<dbReference type="Proteomes" id="UP000620124">
    <property type="component" value="Unassembled WGS sequence"/>
</dbReference>
<sequence length="563" mass="61073">MRSSEKPCNGQRSFPHGDFLNRRIKRAIIRNCARCFTSLPWRLRSRFLLVGRPPFLSKQHLAYYTARRRMDSRRSRGSHVPPVSCPTNDLTMFQRFGQAATGSLRWEPPVAFTSTASHNTTNFGPACVQQFPFAVAAINEQLFNTPPPPESEDCLFLNVWAPKSSTPTAVVIWIYGGALTFGTASTPTYDGASLAASQSIVVVSINYRTNVFGFPNSPDLPTAGNNLGFLDQGLAFQWVQKNIAMFGGDPKKVTIMGQSAGGRSVASQYASYAPGTAPFRAAIMISGSAEARSPTPNFNSFNNMATALGCTQDPGAARLACLKAVPASTIHNYTNGPASGIWTSFVDNVTVFTDPIHRVRDGKTAGVPFLLGTAENDGSLFALGQTNLTAYLAATFGTLVTADQVRAQYPSNQSDNAIIAELIRDFTFLCPHQLWSAAAKAAGQRNVYRYSYGAVFANMQVFPNAGAWHSSDLFEIFGTYNRTGTTHAEATLSHTMQTIYGNFIRDPTSSPAPNWPRHVPGNTTRTLAKLAFNGNVELGNVVQAVRSSLNDAPCDALWDKFLA</sequence>
<dbReference type="Pfam" id="PF00135">
    <property type="entry name" value="COesterase"/>
    <property type="match status" value="1"/>
</dbReference>
<evidence type="ECO:0000256" key="4">
    <source>
        <dbReference type="RuleBase" id="RU361235"/>
    </source>
</evidence>
<organism evidence="6 7">
    <name type="scientific">Mycena venus</name>
    <dbReference type="NCBI Taxonomy" id="2733690"/>
    <lineage>
        <taxon>Eukaryota</taxon>
        <taxon>Fungi</taxon>
        <taxon>Dikarya</taxon>
        <taxon>Basidiomycota</taxon>
        <taxon>Agaricomycotina</taxon>
        <taxon>Agaricomycetes</taxon>
        <taxon>Agaricomycetidae</taxon>
        <taxon>Agaricales</taxon>
        <taxon>Marasmiineae</taxon>
        <taxon>Mycenaceae</taxon>
        <taxon>Mycena</taxon>
    </lineage>
</organism>
<dbReference type="OrthoDB" id="408631at2759"/>
<dbReference type="Gene3D" id="3.40.50.1820">
    <property type="entry name" value="alpha/beta hydrolase"/>
    <property type="match status" value="1"/>
</dbReference>
<dbReference type="InterPro" id="IPR002018">
    <property type="entry name" value="CarbesteraseB"/>
</dbReference>
<evidence type="ECO:0000313" key="6">
    <source>
        <dbReference type="EMBL" id="KAF7371505.1"/>
    </source>
</evidence>
<dbReference type="PROSITE" id="PS00122">
    <property type="entry name" value="CARBOXYLESTERASE_B_1"/>
    <property type="match status" value="1"/>
</dbReference>
<evidence type="ECO:0000313" key="7">
    <source>
        <dbReference type="Proteomes" id="UP000620124"/>
    </source>
</evidence>
<dbReference type="InterPro" id="IPR029058">
    <property type="entry name" value="AB_hydrolase_fold"/>
</dbReference>
<dbReference type="InterPro" id="IPR019819">
    <property type="entry name" value="Carboxylesterase_B_CS"/>
</dbReference>
<dbReference type="PANTHER" id="PTHR43918:SF4">
    <property type="entry name" value="CARBOXYLIC ESTER HYDROLASE"/>
    <property type="match status" value="1"/>
</dbReference>
<evidence type="ECO:0000256" key="1">
    <source>
        <dbReference type="ARBA" id="ARBA00005964"/>
    </source>
</evidence>
<keyword evidence="3" id="KW-1015">Disulfide bond</keyword>
<dbReference type="SUPFAM" id="SSF53474">
    <property type="entry name" value="alpha/beta-Hydrolases"/>
    <property type="match status" value="1"/>
</dbReference>
<keyword evidence="7" id="KW-1185">Reference proteome</keyword>
<name>A0A8H6Z2P0_9AGAR</name>
<comment type="caution">
    <text evidence="6">The sequence shown here is derived from an EMBL/GenBank/DDBJ whole genome shotgun (WGS) entry which is preliminary data.</text>
</comment>
<dbReference type="PRINTS" id="PR00878">
    <property type="entry name" value="CHOLNESTRASE"/>
</dbReference>
<evidence type="ECO:0000259" key="5">
    <source>
        <dbReference type="Pfam" id="PF00135"/>
    </source>
</evidence>
<protein>
    <recommendedName>
        <fullName evidence="4">Carboxylic ester hydrolase</fullName>
        <ecNumber evidence="4">3.1.1.-</ecNumber>
    </recommendedName>
</protein>
<dbReference type="InterPro" id="IPR050654">
    <property type="entry name" value="AChE-related_enzymes"/>
</dbReference>